<dbReference type="PANTHER" id="PTHR30383:SF27">
    <property type="entry name" value="SPORE GERMINATION LIPASE LIPC"/>
    <property type="match status" value="1"/>
</dbReference>
<evidence type="ECO:0000259" key="1">
    <source>
        <dbReference type="Pfam" id="PF13472"/>
    </source>
</evidence>
<dbReference type="OrthoDB" id="252349at2"/>
<gene>
    <name evidence="2" type="ORF">SAMN04488506_1030</name>
</gene>
<name>A0A1I5WQL1_9LACT</name>
<accession>A0A1I5WQL1</accession>
<reference evidence="2 3" key="1">
    <citation type="submission" date="2016-10" db="EMBL/GenBank/DDBJ databases">
        <authorList>
            <person name="de Groot N.N."/>
        </authorList>
    </citation>
    <scope>NUCLEOTIDE SEQUENCE [LARGE SCALE GENOMIC DNA]</scope>
    <source>
        <strain evidence="2 3">DSM 20581</strain>
    </source>
</reference>
<dbReference type="STRING" id="82801.SAMN04488506_1030"/>
<dbReference type="RefSeq" id="WP_092480082.1">
    <property type="nucleotide sequence ID" value="NZ_FOXW01000003.1"/>
</dbReference>
<dbReference type="InterPro" id="IPR013830">
    <property type="entry name" value="SGNH_hydro"/>
</dbReference>
<keyword evidence="3" id="KW-1185">Reference proteome</keyword>
<protein>
    <submittedName>
        <fullName evidence="2">Lysophospholipase L1</fullName>
    </submittedName>
</protein>
<evidence type="ECO:0000313" key="3">
    <source>
        <dbReference type="Proteomes" id="UP000199136"/>
    </source>
</evidence>
<organism evidence="2 3">
    <name type="scientific">Desemzia incerta</name>
    <dbReference type="NCBI Taxonomy" id="82801"/>
    <lineage>
        <taxon>Bacteria</taxon>
        <taxon>Bacillati</taxon>
        <taxon>Bacillota</taxon>
        <taxon>Bacilli</taxon>
        <taxon>Lactobacillales</taxon>
        <taxon>Carnobacteriaceae</taxon>
        <taxon>Desemzia</taxon>
    </lineage>
</organism>
<dbReference type="GO" id="GO:0004622">
    <property type="term" value="F:phosphatidylcholine lysophospholipase activity"/>
    <property type="evidence" value="ECO:0007669"/>
    <property type="project" value="TreeGrafter"/>
</dbReference>
<dbReference type="PANTHER" id="PTHR30383">
    <property type="entry name" value="THIOESTERASE 1/PROTEASE 1/LYSOPHOSPHOLIPASE L1"/>
    <property type="match status" value="1"/>
</dbReference>
<dbReference type="InterPro" id="IPR036514">
    <property type="entry name" value="SGNH_hydro_sf"/>
</dbReference>
<dbReference type="EMBL" id="FOXW01000003">
    <property type="protein sequence ID" value="SFQ22000.1"/>
    <property type="molecule type" value="Genomic_DNA"/>
</dbReference>
<dbReference type="Proteomes" id="UP000199136">
    <property type="component" value="Unassembled WGS sequence"/>
</dbReference>
<dbReference type="AlphaFoldDB" id="A0A1I5WQL1"/>
<dbReference type="Gene3D" id="3.40.50.1110">
    <property type="entry name" value="SGNH hydrolase"/>
    <property type="match status" value="1"/>
</dbReference>
<proteinExistence type="predicted"/>
<feature type="domain" description="SGNH hydrolase-type esterase" evidence="1">
    <location>
        <begin position="49"/>
        <end position="260"/>
    </location>
</feature>
<dbReference type="InterPro" id="IPR051532">
    <property type="entry name" value="Ester_Hydrolysis_Enzymes"/>
</dbReference>
<dbReference type="Pfam" id="PF13472">
    <property type="entry name" value="Lipase_GDSL_2"/>
    <property type="match status" value="1"/>
</dbReference>
<evidence type="ECO:0000313" key="2">
    <source>
        <dbReference type="EMBL" id="SFQ22000.1"/>
    </source>
</evidence>
<sequence length="279" mass="31629">MKTIRSLLTSLLFLVLVSLLVVFVLNTVLNQPEKEEQAKETPQKVELVAIGDSLTEGVGDSLGSGGYVPRVAELMEETKPVSEVITHNFGVSGKRSDQILSRMETDPEIEAAVKEADMVVFTVGGNDIIKTFKNELLNVQLESFKEPLNMYEKNVKKMIEMVQQWNPDTEIYLFGVYNPYALYFSEIEEMQVILDEWNKKTSSLAQQYDNTHYVPIDEAFVVESNLTDVKAAQSSPENTQVIENPYLYEDDLFHPNDAGYSKMAGILFNEMKKYEDLLD</sequence>
<dbReference type="SUPFAM" id="SSF52266">
    <property type="entry name" value="SGNH hydrolase"/>
    <property type="match status" value="1"/>
</dbReference>